<keyword evidence="2" id="KW-0479">Metal-binding</keyword>
<feature type="non-terminal residue" evidence="5">
    <location>
        <position position="268"/>
    </location>
</feature>
<gene>
    <name evidence="5" type="ORF">S01H1_00981</name>
</gene>
<comment type="caution">
    <text evidence="5">The sequence shown here is derived from an EMBL/GenBank/DDBJ whole genome shotgun (WGS) entry which is preliminary data.</text>
</comment>
<evidence type="ECO:0000256" key="1">
    <source>
        <dbReference type="ARBA" id="ARBA00022617"/>
    </source>
</evidence>
<dbReference type="GO" id="GO:0046872">
    <property type="term" value="F:metal ion binding"/>
    <property type="evidence" value="ECO:0007669"/>
    <property type="project" value="UniProtKB-KW"/>
</dbReference>
<keyword evidence="3" id="KW-0408">Iron</keyword>
<dbReference type="GO" id="GO:0009055">
    <property type="term" value="F:electron transfer activity"/>
    <property type="evidence" value="ECO:0007669"/>
    <property type="project" value="InterPro"/>
</dbReference>
<evidence type="ECO:0000256" key="2">
    <source>
        <dbReference type="ARBA" id="ARBA00022723"/>
    </source>
</evidence>
<dbReference type="Gene3D" id="1.10.760.10">
    <property type="entry name" value="Cytochrome c-like domain"/>
    <property type="match status" value="1"/>
</dbReference>
<dbReference type="GO" id="GO:0020037">
    <property type="term" value="F:heme binding"/>
    <property type="evidence" value="ECO:0007669"/>
    <property type="project" value="InterPro"/>
</dbReference>
<dbReference type="AlphaFoldDB" id="X0S6F3"/>
<organism evidence="5">
    <name type="scientific">marine sediment metagenome</name>
    <dbReference type="NCBI Taxonomy" id="412755"/>
    <lineage>
        <taxon>unclassified sequences</taxon>
        <taxon>metagenomes</taxon>
        <taxon>ecological metagenomes</taxon>
    </lineage>
</organism>
<dbReference type="Pfam" id="PF00034">
    <property type="entry name" value="Cytochrom_C"/>
    <property type="match status" value="1"/>
</dbReference>
<feature type="domain" description="Cytochrome c" evidence="4">
    <location>
        <begin position="113"/>
        <end position="207"/>
    </location>
</feature>
<dbReference type="SUPFAM" id="SSF46626">
    <property type="entry name" value="Cytochrome c"/>
    <property type="match status" value="1"/>
</dbReference>
<sequence>MDKGVRQVALDELGRIDRCQTCHLGMDDARMEDQELPYRSHTGEHLNSHPIADFGCTVCHKGQGQAVDKKNAHAREYDVLWAHPMLALDYTQSSCGQCHLAIFKELEPLVGTEIFQRGLQVFRQEGCLGCHKARGVGSTIGPDLTEQGKKTRHEYNFAHIIGEQTVTNWLYTHFKDPEMVSPGSQMLAIDLADEDLQALITFTLGMAKPEIAFEYFSIETLEEFKGQRGSISGADAFPMICSACHGKIGEGKSYKEYRTGIPGIGRSD</sequence>
<reference evidence="5" key="1">
    <citation type="journal article" date="2014" name="Front. Microbiol.">
        <title>High frequency of phylogenetically diverse reductive dehalogenase-homologous genes in deep subseafloor sedimentary metagenomes.</title>
        <authorList>
            <person name="Kawai M."/>
            <person name="Futagami T."/>
            <person name="Toyoda A."/>
            <person name="Takaki Y."/>
            <person name="Nishi S."/>
            <person name="Hori S."/>
            <person name="Arai W."/>
            <person name="Tsubouchi T."/>
            <person name="Morono Y."/>
            <person name="Uchiyama I."/>
            <person name="Ito T."/>
            <person name="Fujiyama A."/>
            <person name="Inagaki F."/>
            <person name="Takami H."/>
        </authorList>
    </citation>
    <scope>NUCLEOTIDE SEQUENCE</scope>
    <source>
        <strain evidence="5">Expedition CK06-06</strain>
    </source>
</reference>
<proteinExistence type="predicted"/>
<dbReference type="InterPro" id="IPR009056">
    <property type="entry name" value="Cyt_c-like_dom"/>
</dbReference>
<dbReference type="PROSITE" id="PS51007">
    <property type="entry name" value="CYTC"/>
    <property type="match status" value="1"/>
</dbReference>
<evidence type="ECO:0000259" key="4">
    <source>
        <dbReference type="PROSITE" id="PS51007"/>
    </source>
</evidence>
<evidence type="ECO:0000256" key="3">
    <source>
        <dbReference type="ARBA" id="ARBA00023004"/>
    </source>
</evidence>
<accession>X0S6F3</accession>
<evidence type="ECO:0000313" key="5">
    <source>
        <dbReference type="EMBL" id="GAF76584.1"/>
    </source>
</evidence>
<keyword evidence="1" id="KW-0349">Heme</keyword>
<protein>
    <recommendedName>
        <fullName evidence="4">Cytochrome c domain-containing protein</fullName>
    </recommendedName>
</protein>
<dbReference type="SUPFAM" id="SSF48695">
    <property type="entry name" value="Multiheme cytochromes"/>
    <property type="match status" value="1"/>
</dbReference>
<dbReference type="EMBL" id="BARS01000389">
    <property type="protein sequence ID" value="GAF76584.1"/>
    <property type="molecule type" value="Genomic_DNA"/>
</dbReference>
<dbReference type="InterPro" id="IPR036909">
    <property type="entry name" value="Cyt_c-like_dom_sf"/>
</dbReference>
<dbReference type="InterPro" id="IPR036280">
    <property type="entry name" value="Multihaem_cyt_sf"/>
</dbReference>
<name>X0S6F3_9ZZZZ</name>